<feature type="region of interest" description="Disordered" evidence="1">
    <location>
        <begin position="1"/>
        <end position="22"/>
    </location>
</feature>
<dbReference type="InterPro" id="IPR015915">
    <property type="entry name" value="Kelch-typ_b-propeller"/>
</dbReference>
<dbReference type="OrthoDB" id="10251809at2759"/>
<sequence length="333" mass="36624">MFSFSGHRSSDSESEERYPSDEYYYHQESVGDDTFEGEIGSIFTAQTCSKRGALSIGADRDKILWKHPLGDNQFMVHGGNSLFLYTVADGGIGKPNLKTTNVTPTDGSLRKTEGFSVTKVAGKVYAFGGGVTVGFGYRNTKTTVLNTLHILSLDTLSWEIKTYPGPTEPLTEATEVTCPVPMSSHFATCLEDKLVLMNGRTVQALGPLVVIFSRPQLLGDSTCSLIIADLYDTVGGQHCKRAEISHSESDRSDLRDSLVQLSETKALSTRLETQRGSGTVLTLKQALISHGSSLGLSEWEDTMPVRRMMEAEFERQERAIDRQQREAGSDCDW</sequence>
<proteinExistence type="predicted"/>
<feature type="compositionally biased region" description="Basic and acidic residues" evidence="1">
    <location>
        <begin position="8"/>
        <end position="22"/>
    </location>
</feature>
<dbReference type="Gene3D" id="2.120.10.80">
    <property type="entry name" value="Kelch-type beta propeller"/>
    <property type="match status" value="1"/>
</dbReference>
<name>A0A9K3CR79_9EUKA</name>
<gene>
    <name evidence="2" type="ORF">KIPB_002050</name>
</gene>
<dbReference type="SUPFAM" id="SSF117281">
    <property type="entry name" value="Kelch motif"/>
    <property type="match status" value="1"/>
</dbReference>
<evidence type="ECO:0000256" key="1">
    <source>
        <dbReference type="SAM" id="MobiDB-lite"/>
    </source>
</evidence>
<evidence type="ECO:0000313" key="3">
    <source>
        <dbReference type="Proteomes" id="UP000265618"/>
    </source>
</evidence>
<keyword evidence="3" id="KW-1185">Reference proteome</keyword>
<evidence type="ECO:0000313" key="2">
    <source>
        <dbReference type="EMBL" id="GIQ81141.1"/>
    </source>
</evidence>
<organism evidence="2 3">
    <name type="scientific">Kipferlia bialata</name>
    <dbReference type="NCBI Taxonomy" id="797122"/>
    <lineage>
        <taxon>Eukaryota</taxon>
        <taxon>Metamonada</taxon>
        <taxon>Carpediemonas-like organisms</taxon>
        <taxon>Kipferlia</taxon>
    </lineage>
</organism>
<protein>
    <submittedName>
        <fullName evidence="2">Uncharacterized protein</fullName>
    </submittedName>
</protein>
<dbReference type="EMBL" id="BDIP01000316">
    <property type="protein sequence ID" value="GIQ81141.1"/>
    <property type="molecule type" value="Genomic_DNA"/>
</dbReference>
<comment type="caution">
    <text evidence="2">The sequence shown here is derived from an EMBL/GenBank/DDBJ whole genome shotgun (WGS) entry which is preliminary data.</text>
</comment>
<reference evidence="2 3" key="1">
    <citation type="journal article" date="2018" name="PLoS ONE">
        <title>The draft genome of Kipferlia bialata reveals reductive genome evolution in fornicate parasites.</title>
        <authorList>
            <person name="Tanifuji G."/>
            <person name="Takabayashi S."/>
            <person name="Kume K."/>
            <person name="Takagi M."/>
            <person name="Nakayama T."/>
            <person name="Kamikawa R."/>
            <person name="Inagaki Y."/>
            <person name="Hashimoto T."/>
        </authorList>
    </citation>
    <scope>NUCLEOTIDE SEQUENCE [LARGE SCALE GENOMIC DNA]</scope>
    <source>
        <strain evidence="2">NY0173</strain>
    </source>
</reference>
<dbReference type="Proteomes" id="UP000265618">
    <property type="component" value="Unassembled WGS sequence"/>
</dbReference>
<accession>A0A9K3CR79</accession>
<dbReference type="AlphaFoldDB" id="A0A9K3CR79"/>